<gene>
    <name evidence="4" type="ordered locus">Fluta_1221</name>
</gene>
<feature type="signal peptide" evidence="2">
    <location>
        <begin position="1"/>
        <end position="20"/>
    </location>
</feature>
<dbReference type="eggNOG" id="COG4704">
    <property type="taxonomic scope" value="Bacteria"/>
</dbReference>
<proteinExistence type="predicted"/>
<accession>F2IBD0</accession>
<dbReference type="KEGG" id="fte:Fluta_1221"/>
<evidence type="ECO:0000256" key="2">
    <source>
        <dbReference type="SAM" id="SignalP"/>
    </source>
</evidence>
<reference evidence="4 5" key="1">
    <citation type="journal article" date="2011" name="Stand. Genomic Sci.">
        <title>Complete genome sequence of the gliding freshwater bacterium Fluviicola taffensis type strain (RW262).</title>
        <authorList>
            <person name="Woyke T."/>
            <person name="Chertkov O."/>
            <person name="Lapidus A."/>
            <person name="Nolan M."/>
            <person name="Lucas S."/>
            <person name="Del Rio T.G."/>
            <person name="Tice H."/>
            <person name="Cheng J.F."/>
            <person name="Tapia R."/>
            <person name="Han C."/>
            <person name="Goodwin L."/>
            <person name="Pitluck S."/>
            <person name="Liolios K."/>
            <person name="Pagani I."/>
            <person name="Ivanova N."/>
            <person name="Huntemann M."/>
            <person name="Mavromatis K."/>
            <person name="Mikhailova N."/>
            <person name="Pati A."/>
            <person name="Chen A."/>
            <person name="Palaniappan K."/>
            <person name="Land M."/>
            <person name="Hauser L."/>
            <person name="Brambilla E.M."/>
            <person name="Rohde M."/>
            <person name="Mwirichia R."/>
            <person name="Sikorski J."/>
            <person name="Tindall B.J."/>
            <person name="Goker M."/>
            <person name="Bristow J."/>
            <person name="Eisen J.A."/>
            <person name="Markowitz V."/>
            <person name="Hugenholtz P."/>
            <person name="Klenk H.P."/>
            <person name="Kyrpides N.C."/>
        </authorList>
    </citation>
    <scope>NUCLEOTIDE SEQUENCE [LARGE SCALE GENOMIC DNA]</scope>
    <source>
        <strain evidence="5">DSM 16823 / RW262 / RW262</strain>
    </source>
</reference>
<keyword evidence="5" id="KW-1185">Reference proteome</keyword>
<dbReference type="RefSeq" id="WP_013685988.1">
    <property type="nucleotide sequence ID" value="NC_015321.1"/>
</dbReference>
<sequence precursor="true">MARYSLFLGTILLLAGCAEIVPLTGGPTDTRAALPVSNSQIPEQGALHVSQNELTVRFDEFFTLNDPTNTAVMNPNAGKLEVTSKKRDLTIKWDGTLQPNTTYIIQLNGTIKDLNEKNDTIHQFVFSTGNQIDSLKVSGMITDGFTNKPGSSYSVGLYPADSDPYKNPPMYICKSDAKGAFEFNYLKQGNFQLFAYLDANKDRLPTIGEDIAYTSTLVTSADSSYAHILSSKPKVLSTKMQIKIANPGVATLFGKEIKESLIKLNGESINLIKQYSIDSALIALPIVENDIYTFVVEQDTITKILPIKDRNKNFSIINKVYKSSWLLGDTLLFQTNERIDKIDTSLIILEDKTKLKVNYNYLLEGNLIKLIPTTEISFDLIVQFKSGALKGISNQNDSIKLEIKTFHPSDLSNLKLGIESLKGKWIIQLMEGNNPIRTFQKSETDTVVEWNNLIPVVYQIRCIRDINGNGKWDAGNWIEKSQPEEVVRFDIKSKLRPNWDIEEVLKLDLNE</sequence>
<evidence type="ECO:0000313" key="5">
    <source>
        <dbReference type="Proteomes" id="UP000007463"/>
    </source>
</evidence>
<dbReference type="Pfam" id="PF13205">
    <property type="entry name" value="Big_5"/>
    <property type="match status" value="1"/>
</dbReference>
<organism evidence="4 5">
    <name type="scientific">Fluviicola taffensis (strain DSM 16823 / NCIMB 13979 / RW262)</name>
    <dbReference type="NCBI Taxonomy" id="755732"/>
    <lineage>
        <taxon>Bacteria</taxon>
        <taxon>Pseudomonadati</taxon>
        <taxon>Bacteroidota</taxon>
        <taxon>Flavobacteriia</taxon>
        <taxon>Flavobacteriales</taxon>
        <taxon>Crocinitomicaceae</taxon>
        <taxon>Fluviicola</taxon>
    </lineage>
</organism>
<feature type="domain" description="SbsA Ig-like" evidence="3">
    <location>
        <begin position="38"/>
        <end position="128"/>
    </location>
</feature>
<dbReference type="InterPro" id="IPR032812">
    <property type="entry name" value="SbsA_Ig"/>
</dbReference>
<name>F2IBD0_FLUTR</name>
<feature type="chain" id="PRO_5003278268" description="SbsA Ig-like domain-containing protein" evidence="2">
    <location>
        <begin position="21"/>
        <end position="511"/>
    </location>
</feature>
<dbReference type="HOGENOM" id="CLU_014237_0_0_10"/>
<keyword evidence="1 2" id="KW-0732">Signal</keyword>
<protein>
    <recommendedName>
        <fullName evidence="3">SbsA Ig-like domain-containing protein</fullName>
    </recommendedName>
</protein>
<dbReference type="PROSITE" id="PS51257">
    <property type="entry name" value="PROKAR_LIPOPROTEIN"/>
    <property type="match status" value="1"/>
</dbReference>
<dbReference type="Proteomes" id="UP000007463">
    <property type="component" value="Chromosome"/>
</dbReference>
<dbReference type="STRING" id="755732.Fluta_1221"/>
<evidence type="ECO:0000259" key="3">
    <source>
        <dbReference type="Pfam" id="PF13205"/>
    </source>
</evidence>
<dbReference type="EMBL" id="CP002542">
    <property type="protein sequence ID" value="AEA43216.1"/>
    <property type="molecule type" value="Genomic_DNA"/>
</dbReference>
<evidence type="ECO:0000256" key="1">
    <source>
        <dbReference type="ARBA" id="ARBA00022729"/>
    </source>
</evidence>
<dbReference type="AlphaFoldDB" id="F2IBD0"/>
<dbReference type="OrthoDB" id="9809989at2"/>
<reference evidence="5" key="2">
    <citation type="submission" date="2011-02" db="EMBL/GenBank/DDBJ databases">
        <title>The complete genome of Fluviicola taffensis DSM 16823.</title>
        <authorList>
            <consortium name="US DOE Joint Genome Institute (JGI-PGF)"/>
            <person name="Lucas S."/>
            <person name="Copeland A."/>
            <person name="Lapidus A."/>
            <person name="Bruce D."/>
            <person name="Goodwin L."/>
            <person name="Pitluck S."/>
            <person name="Kyrpides N."/>
            <person name="Mavromatis K."/>
            <person name="Ivanova N."/>
            <person name="Mikhailova N."/>
            <person name="Pagani I."/>
            <person name="Chertkov O."/>
            <person name="Detter J.C."/>
            <person name="Han C."/>
            <person name="Tapia R."/>
            <person name="Land M."/>
            <person name="Hauser L."/>
            <person name="Markowitz V."/>
            <person name="Cheng J.-F."/>
            <person name="Hugenholtz P."/>
            <person name="Woyke T."/>
            <person name="Wu D."/>
            <person name="Tindall B."/>
            <person name="Pomrenke H.G."/>
            <person name="Brambilla E."/>
            <person name="Klenk H.-P."/>
            <person name="Eisen J.A."/>
        </authorList>
    </citation>
    <scope>NUCLEOTIDE SEQUENCE [LARGE SCALE GENOMIC DNA]</scope>
    <source>
        <strain evidence="5">DSM 16823 / RW262 / RW262</strain>
    </source>
</reference>
<evidence type="ECO:0000313" key="4">
    <source>
        <dbReference type="EMBL" id="AEA43216.1"/>
    </source>
</evidence>